<dbReference type="PANTHER" id="PTHR10846">
    <property type="entry name" value="SODIUM/POTASSIUM/CALCIUM EXCHANGER"/>
    <property type="match status" value="1"/>
</dbReference>
<dbReference type="InterPro" id="IPR004481">
    <property type="entry name" value="K/Na/Ca-exchanger"/>
</dbReference>
<protein>
    <submittedName>
        <fullName evidence="7">Ca2+/Na+ antiporter</fullName>
    </submittedName>
</protein>
<dbReference type="GO" id="GO:0008273">
    <property type="term" value="F:calcium, potassium:sodium antiporter activity"/>
    <property type="evidence" value="ECO:0007669"/>
    <property type="project" value="TreeGrafter"/>
</dbReference>
<feature type="transmembrane region" description="Helical" evidence="5">
    <location>
        <begin position="70"/>
        <end position="92"/>
    </location>
</feature>
<name>A0A897MVI8_9EURY</name>
<dbReference type="RefSeq" id="WP_238479312.1">
    <property type="nucleotide sequence ID" value="NZ_CP064786.1"/>
</dbReference>
<feature type="transmembrane region" description="Helical" evidence="5">
    <location>
        <begin position="6"/>
        <end position="25"/>
    </location>
</feature>
<dbReference type="EMBL" id="CP064786">
    <property type="protein sequence ID" value="QSG02176.1"/>
    <property type="molecule type" value="Genomic_DNA"/>
</dbReference>
<keyword evidence="4 5" id="KW-0472">Membrane</keyword>
<dbReference type="Pfam" id="PF01699">
    <property type="entry name" value="Na_Ca_ex"/>
    <property type="match status" value="2"/>
</dbReference>
<dbReference type="GO" id="GO:0005886">
    <property type="term" value="C:plasma membrane"/>
    <property type="evidence" value="ECO:0007669"/>
    <property type="project" value="TreeGrafter"/>
</dbReference>
<evidence type="ECO:0000313" key="8">
    <source>
        <dbReference type="Proteomes" id="UP000663586"/>
    </source>
</evidence>
<dbReference type="InterPro" id="IPR044880">
    <property type="entry name" value="NCX_ion-bd_dom_sf"/>
</dbReference>
<evidence type="ECO:0000256" key="4">
    <source>
        <dbReference type="ARBA" id="ARBA00023136"/>
    </source>
</evidence>
<evidence type="ECO:0000256" key="3">
    <source>
        <dbReference type="ARBA" id="ARBA00022989"/>
    </source>
</evidence>
<dbReference type="KEGG" id="hara:AArcS_0954"/>
<feature type="transmembrane region" description="Helical" evidence="5">
    <location>
        <begin position="311"/>
        <end position="327"/>
    </location>
</feature>
<feature type="transmembrane region" description="Helical" evidence="5">
    <location>
        <begin position="250"/>
        <end position="273"/>
    </location>
</feature>
<dbReference type="GeneID" id="70684341"/>
<proteinExistence type="predicted"/>
<feature type="transmembrane region" description="Helical" evidence="5">
    <location>
        <begin position="185"/>
        <end position="206"/>
    </location>
</feature>
<evidence type="ECO:0000256" key="2">
    <source>
        <dbReference type="ARBA" id="ARBA00022692"/>
    </source>
</evidence>
<feature type="transmembrane region" description="Helical" evidence="5">
    <location>
        <begin position="144"/>
        <end position="162"/>
    </location>
</feature>
<dbReference type="PANTHER" id="PTHR10846:SF8">
    <property type="entry name" value="INNER MEMBRANE PROTEIN YRBG"/>
    <property type="match status" value="1"/>
</dbReference>
<evidence type="ECO:0000256" key="1">
    <source>
        <dbReference type="ARBA" id="ARBA00004141"/>
    </source>
</evidence>
<keyword evidence="3 5" id="KW-1133">Transmembrane helix</keyword>
<feature type="domain" description="Sodium/calcium exchanger membrane region" evidence="6">
    <location>
        <begin position="184"/>
        <end position="326"/>
    </location>
</feature>
<dbReference type="AlphaFoldDB" id="A0A897MVI8"/>
<gene>
    <name evidence="7" type="primary">ecm27</name>
    <name evidence="7" type="ORF">AArcS_0954</name>
</gene>
<dbReference type="Proteomes" id="UP000663586">
    <property type="component" value="Chromosome"/>
</dbReference>
<evidence type="ECO:0000259" key="6">
    <source>
        <dbReference type="Pfam" id="PF01699"/>
    </source>
</evidence>
<reference evidence="7" key="1">
    <citation type="submission" date="2020-11" db="EMBL/GenBank/DDBJ databases">
        <title>Carbohydrate-dependent, anaerobic sulfur respiration: A novel catabolism in halophilic archaea.</title>
        <authorList>
            <person name="Sorokin D.Y."/>
            <person name="Messina E."/>
            <person name="Smedile F."/>
            <person name="La Cono V."/>
            <person name="Hallsworth J.E."/>
            <person name="Yakimov M.M."/>
        </authorList>
    </citation>
    <scope>NUCLEOTIDE SEQUENCE</scope>
    <source>
        <strain evidence="7">AArc-S</strain>
    </source>
</reference>
<dbReference type="Gene3D" id="1.20.1420.30">
    <property type="entry name" value="NCX, central ion-binding region"/>
    <property type="match status" value="1"/>
</dbReference>
<keyword evidence="2 5" id="KW-0812">Transmembrane</keyword>
<organism evidence="7 8">
    <name type="scientific">Natranaeroarchaeum sulfidigenes</name>
    <dbReference type="NCBI Taxonomy" id="2784880"/>
    <lineage>
        <taxon>Archaea</taxon>
        <taxon>Methanobacteriati</taxon>
        <taxon>Methanobacteriota</taxon>
        <taxon>Stenosarchaea group</taxon>
        <taxon>Halobacteria</taxon>
        <taxon>Halobacteriales</taxon>
        <taxon>Natronoarchaeaceae</taxon>
        <taxon>Natranaeroarchaeum</taxon>
    </lineage>
</organism>
<feature type="transmembrane region" description="Helical" evidence="5">
    <location>
        <begin position="218"/>
        <end position="238"/>
    </location>
</feature>
<evidence type="ECO:0000313" key="7">
    <source>
        <dbReference type="EMBL" id="QSG02176.1"/>
    </source>
</evidence>
<dbReference type="InterPro" id="IPR004837">
    <property type="entry name" value="NaCa_Exmemb"/>
</dbReference>
<dbReference type="GO" id="GO:0005262">
    <property type="term" value="F:calcium channel activity"/>
    <property type="evidence" value="ECO:0007669"/>
    <property type="project" value="TreeGrafter"/>
</dbReference>
<comment type="subcellular location">
    <subcellularLocation>
        <location evidence="1">Membrane</location>
        <topology evidence="1">Multi-pass membrane protein</topology>
    </subcellularLocation>
</comment>
<evidence type="ECO:0000256" key="5">
    <source>
        <dbReference type="SAM" id="Phobius"/>
    </source>
</evidence>
<dbReference type="GO" id="GO:0006874">
    <property type="term" value="P:intracellular calcium ion homeostasis"/>
    <property type="evidence" value="ECO:0007669"/>
    <property type="project" value="TreeGrafter"/>
</dbReference>
<keyword evidence="8" id="KW-1185">Reference proteome</keyword>
<feature type="transmembrane region" description="Helical" evidence="5">
    <location>
        <begin position="279"/>
        <end position="299"/>
    </location>
</feature>
<accession>A0A897MVI8</accession>
<feature type="transmembrane region" description="Helical" evidence="5">
    <location>
        <begin position="113"/>
        <end position="132"/>
    </location>
</feature>
<feature type="transmembrane region" description="Helical" evidence="5">
    <location>
        <begin position="32"/>
        <end position="50"/>
    </location>
</feature>
<feature type="domain" description="Sodium/calcium exchanger membrane region" evidence="6">
    <location>
        <begin position="7"/>
        <end position="163"/>
    </location>
</feature>
<sequence>MLTLLWLLGLSAIATALVWKGSLYLEGAADRLALYYGLPAIVQGSIIAAVGSSFPELASVVIATVLYEEFVLGVGAIVGSAVFNILVIPALSVLARRGTLESSRALVYREAQFYIISVAALLLVFSFAVIYYPVNGEGGLVGEITRPLALSAIALYGLYLFIQQQETSDFDAPAPPSSLSVGKQWGLLALGLLVILVGVELLVRAAVGLGEFFGTPSFLWGLTIIAAGTSLPDAIISVRAAQHGDSTISLANVFGSNIFDLLVAIPVGVLIIGAAEIDFAVAAPMMGFLIVATIALFGAARTDFEITDPEAWLLLCLYGLFVCWMVLESVGVTSVVL</sequence>